<reference evidence="4 5" key="1">
    <citation type="submission" date="2020-01" db="EMBL/GenBank/DDBJ databases">
        <authorList>
            <consortium name="DOE Joint Genome Institute"/>
            <person name="Haridas S."/>
            <person name="Albert R."/>
            <person name="Binder M."/>
            <person name="Bloem J."/>
            <person name="Labutti K."/>
            <person name="Salamov A."/>
            <person name="Andreopoulos B."/>
            <person name="Baker S.E."/>
            <person name="Barry K."/>
            <person name="Bills G."/>
            <person name="Bluhm B.H."/>
            <person name="Cannon C."/>
            <person name="Castanera R."/>
            <person name="Culley D.E."/>
            <person name="Daum C."/>
            <person name="Ezra D."/>
            <person name="Gonzalez J.B."/>
            <person name="Henrissat B."/>
            <person name="Kuo A."/>
            <person name="Liang C."/>
            <person name="Lipzen A."/>
            <person name="Lutzoni F."/>
            <person name="Magnuson J."/>
            <person name="Mondo S."/>
            <person name="Nolan M."/>
            <person name="Ohm R."/>
            <person name="Pangilinan J."/>
            <person name="Park H.-J.H."/>
            <person name="Ramirez L."/>
            <person name="Alfaro M."/>
            <person name="Sun H."/>
            <person name="Tritt A."/>
            <person name="Yoshinaga Y."/>
            <person name="Zwiers L.-H.L."/>
            <person name="Turgeon B.G."/>
            <person name="Goodwin S.B."/>
            <person name="Spatafora J.W."/>
            <person name="Crous P.W."/>
            <person name="Grigoriev I.V."/>
        </authorList>
    </citation>
    <scope>NUCLEOTIDE SEQUENCE [LARGE SCALE GENOMIC DNA]</scope>
    <source>
        <strain evidence="4 5">CBS 611.86</strain>
    </source>
</reference>
<keyword evidence="2" id="KW-1133">Transmembrane helix</keyword>
<dbReference type="InterPro" id="IPR034164">
    <property type="entry name" value="Pepsin-like_dom"/>
</dbReference>
<accession>A0A7C8I206</accession>
<dbReference type="PANTHER" id="PTHR47966">
    <property type="entry name" value="BETA-SITE APP-CLEAVING ENZYME, ISOFORM A-RELATED"/>
    <property type="match status" value="1"/>
</dbReference>
<dbReference type="CDD" id="cd05471">
    <property type="entry name" value="pepsin_like"/>
    <property type="match status" value="1"/>
</dbReference>
<dbReference type="Pfam" id="PF00026">
    <property type="entry name" value="Asp"/>
    <property type="match status" value="1"/>
</dbReference>
<name>A0A7C8I206_9PLEO</name>
<dbReference type="InterPro" id="IPR021109">
    <property type="entry name" value="Peptidase_aspartic_dom_sf"/>
</dbReference>
<protein>
    <submittedName>
        <fullName evidence="4">Aspartic peptidase domain-containing protein</fullName>
    </submittedName>
</protein>
<dbReference type="GO" id="GO:0006508">
    <property type="term" value="P:proteolysis"/>
    <property type="evidence" value="ECO:0007669"/>
    <property type="project" value="InterPro"/>
</dbReference>
<evidence type="ECO:0000313" key="4">
    <source>
        <dbReference type="EMBL" id="KAF2865992.1"/>
    </source>
</evidence>
<dbReference type="GO" id="GO:0004190">
    <property type="term" value="F:aspartic-type endopeptidase activity"/>
    <property type="evidence" value="ECO:0007669"/>
    <property type="project" value="InterPro"/>
</dbReference>
<sequence>MRPVPWQTRASTVGSQKFSTTFVIRHTEYSERCSVRENSIHLFVALDPMPHRIYTYVLSIVGFLVLLGNTAAIPEDAPLVFDLVRIPKPNEGAQRSSRRAQTFSEGASFGKRDTLVAVEQLQQKGNRMGIKLKLNGGTYILNLDTGSTPTWIAHSNFKCFSADQIPISIAKCGIGPDTYKGTFMALDNFRTAYYGGEVASGKIAKETIEIGGKKAKDVQIGFANELTWIGDGLTVGVFGIGWGIDNKERESSVWQKLCAQHKLPMQFTLAINRYQDGEANGGSVAFGSTLDGKPVTPGNGWTTVDAVSLDRGWHVGRFEWAVDVDGAITKEEICEEAIVDSGDTMIRLPKETVNAFLAAWHPDPKWDATPNAWQVDCTAQGPDAVHVEIGGTRFLLPVKHNIMIKGTNGRCYLMIADAGTFSLSLGLPFMRHVIINHDLKERKISFKPKVYTT</sequence>
<evidence type="ECO:0000259" key="3">
    <source>
        <dbReference type="PROSITE" id="PS51767"/>
    </source>
</evidence>
<keyword evidence="2" id="KW-0472">Membrane</keyword>
<dbReference type="SUPFAM" id="SSF50630">
    <property type="entry name" value="Acid proteases"/>
    <property type="match status" value="1"/>
</dbReference>
<keyword evidence="2" id="KW-0812">Transmembrane</keyword>
<dbReference type="PANTHER" id="PTHR47966:SF47">
    <property type="entry name" value="ENDOPEPTIDASE, PUTATIVE (AFU_ORTHOLOGUE AFUA_3G01220)-RELATED"/>
    <property type="match status" value="1"/>
</dbReference>
<dbReference type="AlphaFoldDB" id="A0A7C8I206"/>
<dbReference type="Proteomes" id="UP000481861">
    <property type="component" value="Unassembled WGS sequence"/>
</dbReference>
<dbReference type="Gene3D" id="2.40.70.10">
    <property type="entry name" value="Acid Proteases"/>
    <property type="match status" value="2"/>
</dbReference>
<dbReference type="OrthoDB" id="15189at2759"/>
<proteinExistence type="inferred from homology"/>
<evidence type="ECO:0000256" key="1">
    <source>
        <dbReference type="ARBA" id="ARBA00007447"/>
    </source>
</evidence>
<feature type="domain" description="Peptidase A1" evidence="3">
    <location>
        <begin position="126"/>
        <end position="447"/>
    </location>
</feature>
<dbReference type="InterPro" id="IPR033121">
    <property type="entry name" value="PEPTIDASE_A1"/>
</dbReference>
<organism evidence="4 5">
    <name type="scientific">Massariosphaeria phaeospora</name>
    <dbReference type="NCBI Taxonomy" id="100035"/>
    <lineage>
        <taxon>Eukaryota</taxon>
        <taxon>Fungi</taxon>
        <taxon>Dikarya</taxon>
        <taxon>Ascomycota</taxon>
        <taxon>Pezizomycotina</taxon>
        <taxon>Dothideomycetes</taxon>
        <taxon>Pleosporomycetidae</taxon>
        <taxon>Pleosporales</taxon>
        <taxon>Pleosporales incertae sedis</taxon>
        <taxon>Massariosphaeria</taxon>
    </lineage>
</organism>
<evidence type="ECO:0000256" key="2">
    <source>
        <dbReference type="SAM" id="Phobius"/>
    </source>
</evidence>
<comment type="caution">
    <text evidence="4">The sequence shown here is derived from an EMBL/GenBank/DDBJ whole genome shotgun (WGS) entry which is preliminary data.</text>
</comment>
<feature type="transmembrane region" description="Helical" evidence="2">
    <location>
        <begin position="53"/>
        <end position="73"/>
    </location>
</feature>
<dbReference type="InterPro" id="IPR001461">
    <property type="entry name" value="Aspartic_peptidase_A1"/>
</dbReference>
<evidence type="ECO:0000313" key="5">
    <source>
        <dbReference type="Proteomes" id="UP000481861"/>
    </source>
</evidence>
<gene>
    <name evidence="4" type="ORF">BDV95DRAFT_599363</name>
</gene>
<comment type="similarity">
    <text evidence="1">Belongs to the peptidase A1 family.</text>
</comment>
<dbReference type="EMBL" id="JAADJZ010000030">
    <property type="protein sequence ID" value="KAF2865992.1"/>
    <property type="molecule type" value="Genomic_DNA"/>
</dbReference>
<dbReference type="PROSITE" id="PS51767">
    <property type="entry name" value="PEPTIDASE_A1"/>
    <property type="match status" value="1"/>
</dbReference>
<keyword evidence="5" id="KW-1185">Reference proteome</keyword>
<dbReference type="GO" id="GO:0000324">
    <property type="term" value="C:fungal-type vacuole"/>
    <property type="evidence" value="ECO:0007669"/>
    <property type="project" value="TreeGrafter"/>
</dbReference>